<dbReference type="InParanoid" id="A0A0G4EI33"/>
<protein>
    <recommendedName>
        <fullName evidence="6">Small ribosomal subunit protein mS23</fullName>
    </recommendedName>
</protein>
<keyword evidence="3" id="KW-0689">Ribosomal protein</keyword>
<feature type="compositionally biased region" description="Pro residues" evidence="7">
    <location>
        <begin position="316"/>
        <end position="337"/>
    </location>
</feature>
<gene>
    <name evidence="8" type="ORF">Vbra_1168</name>
</gene>
<feature type="region of interest" description="Disordered" evidence="7">
    <location>
        <begin position="295"/>
        <end position="434"/>
    </location>
</feature>
<dbReference type="InterPro" id="IPR059242">
    <property type="entry name" value="mS23_dom"/>
</dbReference>
<evidence type="ECO:0000256" key="4">
    <source>
        <dbReference type="ARBA" id="ARBA00023128"/>
    </source>
</evidence>
<dbReference type="VEuPathDB" id="CryptoDB:Vbra_1168"/>
<dbReference type="Proteomes" id="UP000041254">
    <property type="component" value="Unassembled WGS sequence"/>
</dbReference>
<reference evidence="8 9" key="1">
    <citation type="submission" date="2014-11" db="EMBL/GenBank/DDBJ databases">
        <authorList>
            <person name="Zhu J."/>
            <person name="Qi W."/>
            <person name="Song R."/>
        </authorList>
    </citation>
    <scope>NUCLEOTIDE SEQUENCE [LARGE SCALE GENOMIC DNA]</scope>
</reference>
<evidence type="ECO:0000256" key="3">
    <source>
        <dbReference type="ARBA" id="ARBA00022980"/>
    </source>
</evidence>
<evidence type="ECO:0000313" key="8">
    <source>
        <dbReference type="EMBL" id="CEL95902.1"/>
    </source>
</evidence>
<proteinExistence type="inferred from homology"/>
<evidence type="ECO:0000256" key="2">
    <source>
        <dbReference type="ARBA" id="ARBA00009864"/>
    </source>
</evidence>
<keyword evidence="4" id="KW-0496">Mitochondrion</keyword>
<feature type="compositionally biased region" description="Low complexity" evidence="7">
    <location>
        <begin position="305"/>
        <end position="315"/>
    </location>
</feature>
<evidence type="ECO:0000256" key="5">
    <source>
        <dbReference type="ARBA" id="ARBA00023274"/>
    </source>
</evidence>
<evidence type="ECO:0000256" key="1">
    <source>
        <dbReference type="ARBA" id="ARBA00004173"/>
    </source>
</evidence>
<comment type="subcellular location">
    <subcellularLocation>
        <location evidence="1">Mitochondrion</location>
    </subcellularLocation>
</comment>
<feature type="compositionally biased region" description="Basic and acidic residues" evidence="7">
    <location>
        <begin position="409"/>
        <end position="434"/>
    </location>
</feature>
<keyword evidence="5" id="KW-0687">Ribonucleoprotein</keyword>
<dbReference type="AlphaFoldDB" id="A0A0G4EI33"/>
<evidence type="ECO:0000256" key="6">
    <source>
        <dbReference type="ARBA" id="ARBA00035137"/>
    </source>
</evidence>
<organism evidence="8 9">
    <name type="scientific">Vitrella brassicaformis (strain CCMP3155)</name>
    <dbReference type="NCBI Taxonomy" id="1169540"/>
    <lineage>
        <taxon>Eukaryota</taxon>
        <taxon>Sar</taxon>
        <taxon>Alveolata</taxon>
        <taxon>Colpodellida</taxon>
        <taxon>Vitrellaceae</taxon>
        <taxon>Vitrella</taxon>
    </lineage>
</organism>
<accession>A0A0G4EI33</accession>
<dbReference type="EMBL" id="CDMY01000240">
    <property type="protein sequence ID" value="CEL95902.1"/>
    <property type="molecule type" value="Genomic_DNA"/>
</dbReference>
<comment type="similarity">
    <text evidence="2">Belongs to the mitochondrion-specific ribosomal protein mS23 family.</text>
</comment>
<sequence>MPKGAVHPNGTNFRRFPRYDIVERMRRMVDQGVYDRPKWLTAVERAPPLELHSLQCQARRIHNPYPNMVLHLLKKYPDLRFQDCFVDGNDWSKGNDRYRDDHPAMQFVARQLRLMNEKGYSRKKAFKETEKWFYGLRMELEKRQKILMAQAASASVEPLFTSGQAYWQTQIAEEEDKHLQNIIVKLRENRLEAEGKEVPRHPSPGITAIREAFRDRGREAVEGEGELSAAAAAAGVGEDELERAALAAAEEGEEEEMEYEDIEAMEERRLIESLEGGEGLFADEEEELEGIAAMAEREEREAVDEYALPMAEEFAPPTPTPTPPPPTAAPPEPPEMPSYPGGVSSIADRSVAGPDELLDDATPPPSTRQQQQQQQEDQPKPPEGLASLEDEQLLDEERGESFGRFVKQKRLEREQQEQQQQQEKEKEERDRDKS</sequence>
<feature type="compositionally biased region" description="Low complexity" evidence="7">
    <location>
        <begin position="367"/>
        <end position="376"/>
    </location>
</feature>
<dbReference type="CDD" id="cd23701">
    <property type="entry name" value="At1g26750"/>
    <property type="match status" value="1"/>
</dbReference>
<name>A0A0G4EI33_VITBC</name>
<evidence type="ECO:0000313" key="9">
    <source>
        <dbReference type="Proteomes" id="UP000041254"/>
    </source>
</evidence>
<evidence type="ECO:0000256" key="7">
    <source>
        <dbReference type="SAM" id="MobiDB-lite"/>
    </source>
</evidence>
<dbReference type="OrthoDB" id="206354at2759"/>
<keyword evidence="9" id="KW-1185">Reference proteome</keyword>